<protein>
    <submittedName>
        <fullName evidence="1">Uncharacterized protein</fullName>
    </submittedName>
</protein>
<name>A0A6L2LEW9_TANCI</name>
<dbReference type="EMBL" id="BKCJ010004061">
    <property type="protein sequence ID" value="GEU58784.1"/>
    <property type="molecule type" value="Genomic_DNA"/>
</dbReference>
<comment type="caution">
    <text evidence="1">The sequence shown here is derived from an EMBL/GenBank/DDBJ whole genome shotgun (WGS) entry which is preliminary data.</text>
</comment>
<dbReference type="AlphaFoldDB" id="A0A6L2LEW9"/>
<sequence>MDSSKSSQANKPYFPINRVSLDMDFEQLMHNQEYYPTQDYFMGQGLTLVEDDKDSPVEEIERGRVVLSLVRCVSNYEQGNSMKAKGLWDVVKKYFKGETRSARGRQIHEHKSTKWEKIQEQQDSYIQLKNHESDIQEAAHKEAVELKRAKLEIQCRTLELAEKKKRDKDKHQLKFNSHNDAKTLMKAIEKRFGGNTETKKVRKTLLNQQYENFTGSSSESLDQIHDRLQKLTHTLIWRNKTDLEEQSLNDLFNSLKIYEAEVKSSSFAGTTTQNIAFVSSSNTNSTTESVSTAASVFVVNAKLHASSLPNVDSLSNAIDADDLEEEEILEEMDLLLWVLICPMWSVITATGRDILQESVEEEPANYALMAFSSSSSSSDNESDESWPPSSLYDRFDSSDGYHVVPLPYTRTFMPPKPDLVINTAPNDVETDHPVFTVKLSPTKPDQGLSHTNRPLVPIIEDYVSDSKDESETKAPQIVPSFVQSTEQVKSPRHSVQHVETSILVATPKPASPKPTSYGKRRNRKACFVCKSLDHLIKDCDYHEKKMAKPTARNHAHRGIHKQYA</sequence>
<reference evidence="1" key="1">
    <citation type="journal article" date="2019" name="Sci. Rep.">
        <title>Draft genome of Tanacetum cinerariifolium, the natural source of mosquito coil.</title>
        <authorList>
            <person name="Yamashiro T."/>
            <person name="Shiraishi A."/>
            <person name="Satake H."/>
            <person name="Nakayama K."/>
        </authorList>
    </citation>
    <scope>NUCLEOTIDE SEQUENCE</scope>
</reference>
<organism evidence="1">
    <name type="scientific">Tanacetum cinerariifolium</name>
    <name type="common">Dalmatian daisy</name>
    <name type="synonym">Chrysanthemum cinerariifolium</name>
    <dbReference type="NCBI Taxonomy" id="118510"/>
    <lineage>
        <taxon>Eukaryota</taxon>
        <taxon>Viridiplantae</taxon>
        <taxon>Streptophyta</taxon>
        <taxon>Embryophyta</taxon>
        <taxon>Tracheophyta</taxon>
        <taxon>Spermatophyta</taxon>
        <taxon>Magnoliopsida</taxon>
        <taxon>eudicotyledons</taxon>
        <taxon>Gunneridae</taxon>
        <taxon>Pentapetalae</taxon>
        <taxon>asterids</taxon>
        <taxon>campanulids</taxon>
        <taxon>Asterales</taxon>
        <taxon>Asteraceae</taxon>
        <taxon>Asteroideae</taxon>
        <taxon>Anthemideae</taxon>
        <taxon>Anthemidinae</taxon>
        <taxon>Tanacetum</taxon>
    </lineage>
</organism>
<gene>
    <name evidence="1" type="ORF">Tci_030762</name>
</gene>
<evidence type="ECO:0000313" key="1">
    <source>
        <dbReference type="EMBL" id="GEU58784.1"/>
    </source>
</evidence>
<accession>A0A6L2LEW9</accession>
<proteinExistence type="predicted"/>